<reference evidence="1 2" key="1">
    <citation type="submission" date="2019-08" db="EMBL/GenBank/DDBJ databases">
        <title>Pedobacter sp. nov., isolated from Han river, South Korea.</title>
        <authorList>
            <person name="Lee D.-H."/>
            <person name="Kim Y.-S."/>
            <person name="Hwang E.-M."/>
            <person name="Le Tran T.C."/>
            <person name="Cha C.-J."/>
        </authorList>
    </citation>
    <scope>NUCLEOTIDE SEQUENCE [LARGE SCALE GENOMIC DNA]</scope>
    <source>
        <strain evidence="1 2">CJ43</strain>
    </source>
</reference>
<dbReference type="AlphaFoldDB" id="A0A5C0VIF6"/>
<dbReference type="Proteomes" id="UP000323653">
    <property type="component" value="Chromosome"/>
</dbReference>
<protein>
    <submittedName>
        <fullName evidence="1">Uncharacterized protein</fullName>
    </submittedName>
</protein>
<evidence type="ECO:0000313" key="2">
    <source>
        <dbReference type="Proteomes" id="UP000323653"/>
    </source>
</evidence>
<dbReference type="RefSeq" id="WP_149075276.1">
    <property type="nucleotide sequence ID" value="NZ_CP043329.1"/>
</dbReference>
<name>A0A5C0VIF6_9SPHI</name>
<gene>
    <name evidence="1" type="ORF">FYC62_13220</name>
</gene>
<evidence type="ECO:0000313" key="1">
    <source>
        <dbReference type="EMBL" id="QEK52508.1"/>
    </source>
</evidence>
<organism evidence="1 2">
    <name type="scientific">Pedobacter aquae</name>
    <dbReference type="NCBI Taxonomy" id="2605747"/>
    <lineage>
        <taxon>Bacteria</taxon>
        <taxon>Pseudomonadati</taxon>
        <taxon>Bacteroidota</taxon>
        <taxon>Sphingobacteriia</taxon>
        <taxon>Sphingobacteriales</taxon>
        <taxon>Sphingobacteriaceae</taxon>
        <taxon>Pedobacter</taxon>
    </lineage>
</organism>
<sequence>MKKVLAFLIIILIIFNQKSYAQNPISLKEVRVYPKEFVISLIQKMKAKTNNNLSKEFLNLKINAEAIRNNSDTVILINQIGNFQLKALHNRNYKFIDLNGESFYNNTFFSTNDFSSLLRYGSFYGRLNKLFELDSYKFLNDFNSYKYDVYVKENYYLISFSSDTYTGDFSLDTLTHNLLHLNYNLIKPLREKTQGTKIGTPKYIIEKANILESIDEAYMTFKQNSKGKITLNTLESRVLFDEFEIFKFHQNKENKLKYTGRFKFESFIRMKAVTPFMK</sequence>
<keyword evidence="2" id="KW-1185">Reference proteome</keyword>
<dbReference type="KEGG" id="pej:FYC62_13220"/>
<dbReference type="EMBL" id="CP043329">
    <property type="protein sequence ID" value="QEK52508.1"/>
    <property type="molecule type" value="Genomic_DNA"/>
</dbReference>
<accession>A0A5C0VIF6</accession>
<proteinExistence type="predicted"/>